<dbReference type="PANTHER" id="PTHR43861">
    <property type="entry name" value="TRANS-ACONITATE 2-METHYLTRANSFERASE-RELATED"/>
    <property type="match status" value="1"/>
</dbReference>
<gene>
    <name evidence="4" type="ORF">GCM10011358_16590</name>
</gene>
<proteinExistence type="predicted"/>
<dbReference type="InterPro" id="IPR029063">
    <property type="entry name" value="SAM-dependent_MTases_sf"/>
</dbReference>
<reference evidence="5" key="1">
    <citation type="journal article" date="2019" name="Int. J. Syst. Evol. Microbiol.">
        <title>The Global Catalogue of Microorganisms (GCM) 10K type strain sequencing project: providing services to taxonomists for standard genome sequencing and annotation.</title>
        <authorList>
            <consortium name="The Broad Institute Genomics Platform"/>
            <consortium name="The Broad Institute Genome Sequencing Center for Infectious Disease"/>
            <person name="Wu L."/>
            <person name="Ma J."/>
        </authorList>
    </citation>
    <scope>NUCLEOTIDE SEQUENCE [LARGE SCALE GENOMIC DNA]</scope>
    <source>
        <strain evidence="5">CGMCC 1.12922</strain>
    </source>
</reference>
<protein>
    <recommendedName>
        <fullName evidence="3">Methyltransferase domain-containing protein</fullName>
    </recommendedName>
</protein>
<keyword evidence="1" id="KW-0489">Methyltransferase</keyword>
<evidence type="ECO:0000259" key="3">
    <source>
        <dbReference type="Pfam" id="PF13649"/>
    </source>
</evidence>
<evidence type="ECO:0000256" key="2">
    <source>
        <dbReference type="ARBA" id="ARBA00022679"/>
    </source>
</evidence>
<evidence type="ECO:0000313" key="5">
    <source>
        <dbReference type="Proteomes" id="UP000617355"/>
    </source>
</evidence>
<dbReference type="Proteomes" id="UP000617355">
    <property type="component" value="Unassembled WGS sequence"/>
</dbReference>
<dbReference type="InterPro" id="IPR041698">
    <property type="entry name" value="Methyltransf_25"/>
</dbReference>
<keyword evidence="5" id="KW-1185">Reference proteome</keyword>
<feature type="domain" description="Methyltransferase" evidence="3">
    <location>
        <begin position="44"/>
        <end position="135"/>
    </location>
</feature>
<name>A0ABQ1QPE7_9RHOB</name>
<evidence type="ECO:0000313" key="4">
    <source>
        <dbReference type="EMBL" id="GGD33167.1"/>
    </source>
</evidence>
<dbReference type="SUPFAM" id="SSF53335">
    <property type="entry name" value="S-adenosyl-L-methionine-dependent methyltransferases"/>
    <property type="match status" value="1"/>
</dbReference>
<accession>A0ABQ1QPE7</accession>
<sequence>MSDPTRFWDRISAKYARQPVADEIVYARKLAQTQERLQPGWEMLEIGCGTGSTAIAHAPHVKQVRAVDFSKKMLAFGQDRAAREGVRNVQFDCAGLDDIDTSRAYDAVLMLSLLHLIPDWQGALDKARALTRPGGIFVSSTACMAAMPLALRLVLPGLAKLGLVPRISSFTADELAEAITARGFEIEERWQPGPRAAVFIIARRTAPAAAR</sequence>
<dbReference type="Gene3D" id="3.40.50.150">
    <property type="entry name" value="Vaccinia Virus protein VP39"/>
    <property type="match status" value="1"/>
</dbReference>
<dbReference type="CDD" id="cd02440">
    <property type="entry name" value="AdoMet_MTases"/>
    <property type="match status" value="1"/>
</dbReference>
<evidence type="ECO:0000256" key="1">
    <source>
        <dbReference type="ARBA" id="ARBA00022603"/>
    </source>
</evidence>
<comment type="caution">
    <text evidence="4">The sequence shown here is derived from an EMBL/GenBank/DDBJ whole genome shotgun (WGS) entry which is preliminary data.</text>
</comment>
<dbReference type="EMBL" id="BMGI01000002">
    <property type="protein sequence ID" value="GGD33167.1"/>
    <property type="molecule type" value="Genomic_DNA"/>
</dbReference>
<organism evidence="4 5">
    <name type="scientific">Sinisalibacter lacisalsi</name>
    <dbReference type="NCBI Taxonomy" id="1526570"/>
    <lineage>
        <taxon>Bacteria</taxon>
        <taxon>Pseudomonadati</taxon>
        <taxon>Pseudomonadota</taxon>
        <taxon>Alphaproteobacteria</taxon>
        <taxon>Rhodobacterales</taxon>
        <taxon>Roseobacteraceae</taxon>
        <taxon>Sinisalibacter</taxon>
    </lineage>
</organism>
<keyword evidence="2" id="KW-0808">Transferase</keyword>
<dbReference type="Pfam" id="PF13649">
    <property type="entry name" value="Methyltransf_25"/>
    <property type="match status" value="1"/>
</dbReference>
<dbReference type="RefSeq" id="WP_188527163.1">
    <property type="nucleotide sequence ID" value="NZ_BMGI01000002.1"/>
</dbReference>
<dbReference type="PANTHER" id="PTHR43861:SF1">
    <property type="entry name" value="TRANS-ACONITATE 2-METHYLTRANSFERASE"/>
    <property type="match status" value="1"/>
</dbReference>